<dbReference type="GO" id="GO:0003677">
    <property type="term" value="F:DNA binding"/>
    <property type="evidence" value="ECO:0007669"/>
    <property type="project" value="InterPro"/>
</dbReference>
<name>A0AA36MCA6_CYLNA</name>
<dbReference type="InterPro" id="IPR038717">
    <property type="entry name" value="Tc1-like_DDE_dom"/>
</dbReference>
<dbReference type="Gene3D" id="3.30.420.10">
    <property type="entry name" value="Ribonuclease H-like superfamily/Ribonuclease H"/>
    <property type="match status" value="1"/>
</dbReference>
<accession>A0AA36MCA6</accession>
<comment type="caution">
    <text evidence="3">The sequence shown here is derived from an EMBL/GenBank/DDBJ whole genome shotgun (WGS) entry which is preliminary data.</text>
</comment>
<dbReference type="GO" id="GO:0006313">
    <property type="term" value="P:DNA transposition"/>
    <property type="evidence" value="ECO:0007669"/>
    <property type="project" value="InterPro"/>
</dbReference>
<evidence type="ECO:0000313" key="3">
    <source>
        <dbReference type="EMBL" id="CAJ0605043.1"/>
    </source>
</evidence>
<dbReference type="AlphaFoldDB" id="A0AA36MCA6"/>
<keyword evidence="4" id="KW-1185">Reference proteome</keyword>
<dbReference type="PANTHER" id="PTHR23022:SF134">
    <property type="entry name" value="TRANSPOSABLE ELEMENT TC1 TRANSPOSASE"/>
    <property type="match status" value="1"/>
</dbReference>
<dbReference type="Pfam" id="PF01498">
    <property type="entry name" value="HTH_Tnp_Tc3_2"/>
    <property type="match status" value="1"/>
</dbReference>
<dbReference type="InterPro" id="IPR052338">
    <property type="entry name" value="Transposase_5"/>
</dbReference>
<dbReference type="Proteomes" id="UP001176961">
    <property type="component" value="Unassembled WGS sequence"/>
</dbReference>
<reference evidence="3" key="1">
    <citation type="submission" date="2023-07" db="EMBL/GenBank/DDBJ databases">
        <authorList>
            <consortium name="CYATHOMIX"/>
        </authorList>
    </citation>
    <scope>NUCLEOTIDE SEQUENCE</scope>
    <source>
        <strain evidence="3">N/A</strain>
    </source>
</reference>
<evidence type="ECO:0000259" key="2">
    <source>
        <dbReference type="Pfam" id="PF13358"/>
    </source>
</evidence>
<dbReference type="Pfam" id="PF13358">
    <property type="entry name" value="DDE_3"/>
    <property type="match status" value="1"/>
</dbReference>
<dbReference type="EMBL" id="CATQJL010000316">
    <property type="protein sequence ID" value="CAJ0605043.1"/>
    <property type="molecule type" value="Genomic_DNA"/>
</dbReference>
<evidence type="ECO:0008006" key="5">
    <source>
        <dbReference type="Google" id="ProtNLM"/>
    </source>
</evidence>
<organism evidence="3 4">
    <name type="scientific">Cylicocyclus nassatus</name>
    <name type="common">Nematode worm</name>
    <dbReference type="NCBI Taxonomy" id="53992"/>
    <lineage>
        <taxon>Eukaryota</taxon>
        <taxon>Metazoa</taxon>
        <taxon>Ecdysozoa</taxon>
        <taxon>Nematoda</taxon>
        <taxon>Chromadorea</taxon>
        <taxon>Rhabditida</taxon>
        <taxon>Rhabditina</taxon>
        <taxon>Rhabditomorpha</taxon>
        <taxon>Strongyloidea</taxon>
        <taxon>Strongylidae</taxon>
        <taxon>Cylicocyclus</taxon>
    </lineage>
</organism>
<evidence type="ECO:0000313" key="4">
    <source>
        <dbReference type="Proteomes" id="UP001176961"/>
    </source>
</evidence>
<proteinExistence type="predicted"/>
<sequence length="276" mass="32800">MENCLIDWVFRTDRMILRECTNDLFSSAAEIRDNLRLSHLSIRRVQRRLQQVGIDLHYLMLLLFATQFGLHGRRPATKPFISSKNVRKRIQFARQYVDWQNQWRRMLWSDESKFNMAGSDGRQWVRRPVRERYKPKYAKSSVKCGGGNIMVWGCFSYYGLGPLHLIRGTMDRFGYKRILEEVMNPHLQTLEAELPDVDWTFQQDNDPKHKSRVVSEWFQENGIITLPWPAQSPDLNPIENLWAEVERRQGRRSFTKPEELFAEVRSAWESIPVQRL</sequence>
<gene>
    <name evidence="3" type="ORF">CYNAS_LOCUS17026</name>
</gene>
<protein>
    <recommendedName>
        <fullName evidence="5">Transposase</fullName>
    </recommendedName>
</protein>
<evidence type="ECO:0000259" key="1">
    <source>
        <dbReference type="Pfam" id="PF01498"/>
    </source>
</evidence>
<feature type="domain" description="Transposase Tc1-like" evidence="1">
    <location>
        <begin position="67"/>
        <end position="98"/>
    </location>
</feature>
<feature type="domain" description="Tc1-like transposase DDE" evidence="2">
    <location>
        <begin position="105"/>
        <end position="260"/>
    </location>
</feature>
<dbReference type="GO" id="GO:0015074">
    <property type="term" value="P:DNA integration"/>
    <property type="evidence" value="ECO:0007669"/>
    <property type="project" value="InterPro"/>
</dbReference>
<dbReference type="PANTHER" id="PTHR23022">
    <property type="entry name" value="TRANSPOSABLE ELEMENT-RELATED"/>
    <property type="match status" value="1"/>
</dbReference>
<dbReference type="InterPro" id="IPR036397">
    <property type="entry name" value="RNaseH_sf"/>
</dbReference>
<dbReference type="InterPro" id="IPR002492">
    <property type="entry name" value="Transposase_Tc1-like"/>
</dbReference>